<dbReference type="Pfam" id="PF00324">
    <property type="entry name" value="AA_permease"/>
    <property type="match status" value="1"/>
</dbReference>
<feature type="transmembrane region" description="Helical" evidence="5">
    <location>
        <begin position="298"/>
        <end position="319"/>
    </location>
</feature>
<comment type="caution">
    <text evidence="7">The sequence shown here is derived from an EMBL/GenBank/DDBJ whole genome shotgun (WGS) entry which is preliminary data.</text>
</comment>
<feature type="domain" description="Amino acid permease/ SLC12A" evidence="6">
    <location>
        <begin position="31"/>
        <end position="424"/>
    </location>
</feature>
<sequence>MSSSTETLAFAPAAPLRAGLRQGTLTPLESLSQSIANIAPTLTPAINITVVAGLAGPSSWLAYLVATVAMLVVAANINVLARRHALSGSFFIYIGRTLGPFAGVMAGWSMIAAYLLTAVAVTISLGIFLGNVLAGLGLAGLTPPAWILMPAFLALVGYSAYRDIKLSSRIGLYLEGLSIAIIVVIIAVVTARHGSLLDATQLAPANIHLGGVTSALTFAVFSFVGFESSATLAKETADPGRNVPRAVMLSAALVGSFFVLASYFMVLALDGNADIIAKSSSPFAEITAHAGMPWAATIVYAAAMISGFACALACINAGSRLIFSMGRFRFFGAAVGEVHAEHRTPHRAVLVGLLATLAITLALTPLSPIDAFGDAGTVATFGFLVVYLLVCIVAPLDLRRSGELKAQHVVSSVVGVVLMLFVIWGSLYPVPDYPMNLLPYLFALYMGGGGAWFLYLKKTAPQEFANIEHDLEG</sequence>
<dbReference type="GO" id="GO:0016020">
    <property type="term" value="C:membrane"/>
    <property type="evidence" value="ECO:0007669"/>
    <property type="project" value="UniProtKB-SubCell"/>
</dbReference>
<feature type="transmembrane region" description="Helical" evidence="5">
    <location>
        <begin position="172"/>
        <end position="193"/>
    </location>
</feature>
<feature type="transmembrane region" description="Helical" evidence="5">
    <location>
        <begin position="378"/>
        <end position="398"/>
    </location>
</feature>
<evidence type="ECO:0000259" key="6">
    <source>
        <dbReference type="Pfam" id="PF00324"/>
    </source>
</evidence>
<comment type="subcellular location">
    <subcellularLocation>
        <location evidence="1">Membrane</location>
        <topology evidence="1">Multi-pass membrane protein</topology>
    </subcellularLocation>
</comment>
<reference evidence="7 8" key="2">
    <citation type="submission" date="2019-02" db="EMBL/GenBank/DDBJ databases">
        <title>'Lichenibacterium ramalinii' gen. nov. sp. nov., 'Lichenibacterium minor' gen. nov. sp. nov.</title>
        <authorList>
            <person name="Pankratov T."/>
        </authorList>
    </citation>
    <scope>NUCLEOTIDE SEQUENCE [LARGE SCALE GENOMIC DNA]</scope>
    <source>
        <strain evidence="7 8">RmlP001</strain>
    </source>
</reference>
<keyword evidence="8" id="KW-1185">Reference proteome</keyword>
<evidence type="ECO:0000256" key="4">
    <source>
        <dbReference type="ARBA" id="ARBA00023136"/>
    </source>
</evidence>
<dbReference type="Proteomes" id="UP000289411">
    <property type="component" value="Unassembled WGS sequence"/>
</dbReference>
<feature type="transmembrane region" description="Helical" evidence="5">
    <location>
        <begin position="247"/>
        <end position="269"/>
    </location>
</feature>
<keyword evidence="4 5" id="KW-0472">Membrane</keyword>
<gene>
    <name evidence="7" type="ORF">D3272_12110</name>
</gene>
<evidence type="ECO:0000256" key="2">
    <source>
        <dbReference type="ARBA" id="ARBA00022692"/>
    </source>
</evidence>
<evidence type="ECO:0000256" key="3">
    <source>
        <dbReference type="ARBA" id="ARBA00022989"/>
    </source>
</evidence>
<dbReference type="PANTHER" id="PTHR42770:SF16">
    <property type="entry name" value="AMINO ACID PERMEASE"/>
    <property type="match status" value="1"/>
</dbReference>
<reference evidence="7 8" key="1">
    <citation type="submission" date="2018-09" db="EMBL/GenBank/DDBJ databases">
        <authorList>
            <person name="Grouzdev D.S."/>
            <person name="Krutkina M.S."/>
        </authorList>
    </citation>
    <scope>NUCLEOTIDE SEQUENCE [LARGE SCALE GENOMIC DNA]</scope>
    <source>
        <strain evidence="7 8">RmlP001</strain>
    </source>
</reference>
<dbReference type="InterPro" id="IPR050367">
    <property type="entry name" value="APC_superfamily"/>
</dbReference>
<dbReference type="OrthoDB" id="9804700at2"/>
<dbReference type="EMBL" id="QYBC01000009">
    <property type="protein sequence ID" value="RYB04683.1"/>
    <property type="molecule type" value="Genomic_DNA"/>
</dbReference>
<name>A0A4Q2RG52_9HYPH</name>
<dbReference type="RefSeq" id="WP_129219442.1">
    <property type="nucleotide sequence ID" value="NZ_QYBC01000009.1"/>
</dbReference>
<dbReference type="PIRSF" id="PIRSF006060">
    <property type="entry name" value="AA_transporter"/>
    <property type="match status" value="1"/>
</dbReference>
<dbReference type="GO" id="GO:0055085">
    <property type="term" value="P:transmembrane transport"/>
    <property type="evidence" value="ECO:0007669"/>
    <property type="project" value="InterPro"/>
</dbReference>
<organism evidence="7 8">
    <name type="scientific">Lichenibacterium ramalinae</name>
    <dbReference type="NCBI Taxonomy" id="2316527"/>
    <lineage>
        <taxon>Bacteria</taxon>
        <taxon>Pseudomonadati</taxon>
        <taxon>Pseudomonadota</taxon>
        <taxon>Alphaproteobacteria</taxon>
        <taxon>Hyphomicrobiales</taxon>
        <taxon>Lichenihabitantaceae</taxon>
        <taxon>Lichenibacterium</taxon>
    </lineage>
</organism>
<accession>A0A4Q2RG52</accession>
<evidence type="ECO:0000256" key="5">
    <source>
        <dbReference type="SAM" id="Phobius"/>
    </source>
</evidence>
<feature type="transmembrane region" description="Helical" evidence="5">
    <location>
        <begin position="348"/>
        <end position="366"/>
    </location>
</feature>
<feature type="transmembrane region" description="Helical" evidence="5">
    <location>
        <begin position="205"/>
        <end position="226"/>
    </location>
</feature>
<dbReference type="Gene3D" id="1.20.1740.10">
    <property type="entry name" value="Amino acid/polyamine transporter I"/>
    <property type="match status" value="1"/>
</dbReference>
<feature type="transmembrane region" description="Helical" evidence="5">
    <location>
        <begin position="437"/>
        <end position="456"/>
    </location>
</feature>
<keyword evidence="3 5" id="KW-1133">Transmembrane helix</keyword>
<evidence type="ECO:0000313" key="7">
    <source>
        <dbReference type="EMBL" id="RYB04683.1"/>
    </source>
</evidence>
<feature type="transmembrane region" description="Helical" evidence="5">
    <location>
        <begin position="141"/>
        <end position="160"/>
    </location>
</feature>
<dbReference type="InterPro" id="IPR004841">
    <property type="entry name" value="AA-permease/SLC12A_dom"/>
</dbReference>
<keyword evidence="2 5" id="KW-0812">Transmembrane</keyword>
<protein>
    <submittedName>
        <fullName evidence="7">APC family permease</fullName>
    </submittedName>
</protein>
<evidence type="ECO:0000256" key="1">
    <source>
        <dbReference type="ARBA" id="ARBA00004141"/>
    </source>
</evidence>
<dbReference type="AlphaFoldDB" id="A0A4Q2RG52"/>
<proteinExistence type="predicted"/>
<feature type="transmembrane region" description="Helical" evidence="5">
    <location>
        <begin position="60"/>
        <end position="81"/>
    </location>
</feature>
<feature type="transmembrane region" description="Helical" evidence="5">
    <location>
        <begin position="410"/>
        <end position="431"/>
    </location>
</feature>
<dbReference type="PANTHER" id="PTHR42770">
    <property type="entry name" value="AMINO ACID TRANSPORTER-RELATED"/>
    <property type="match status" value="1"/>
</dbReference>
<evidence type="ECO:0000313" key="8">
    <source>
        <dbReference type="Proteomes" id="UP000289411"/>
    </source>
</evidence>
<feature type="transmembrane region" description="Helical" evidence="5">
    <location>
        <begin position="101"/>
        <end position="129"/>
    </location>
</feature>